<gene>
    <name evidence="1" type="ORF">DFQ50_10115</name>
</gene>
<reference evidence="1 2" key="1">
    <citation type="submission" date="2018-06" db="EMBL/GenBank/DDBJ databases">
        <title>Genomic Encyclopedia of Type Strains, Phase IV (KMG-IV): sequencing the most valuable type-strain genomes for metagenomic binning, comparative biology and taxonomic classification.</title>
        <authorList>
            <person name="Goeker M."/>
        </authorList>
    </citation>
    <scope>NUCLEOTIDE SEQUENCE [LARGE SCALE GENOMIC DNA]</scope>
    <source>
        <strain evidence="1 2">DSM 27453</strain>
    </source>
</reference>
<evidence type="ECO:0000313" key="2">
    <source>
        <dbReference type="Proteomes" id="UP000253201"/>
    </source>
</evidence>
<evidence type="ECO:0000313" key="1">
    <source>
        <dbReference type="EMBL" id="RBP14552.1"/>
    </source>
</evidence>
<protein>
    <submittedName>
        <fullName evidence="1">Uncharacterized protein</fullName>
    </submittedName>
</protein>
<dbReference type="Proteomes" id="UP000253201">
    <property type="component" value="Unassembled WGS sequence"/>
</dbReference>
<dbReference type="EMBL" id="QNRL01000001">
    <property type="protein sequence ID" value="RBP14552.1"/>
    <property type="molecule type" value="Genomic_DNA"/>
</dbReference>
<organism evidence="1 2">
    <name type="scientific">Pseudocitrobacter faecalis</name>
    <dbReference type="NCBI Taxonomy" id="1398493"/>
    <lineage>
        <taxon>Bacteria</taxon>
        <taxon>Pseudomonadati</taxon>
        <taxon>Pseudomonadota</taxon>
        <taxon>Gammaproteobacteria</taxon>
        <taxon>Enterobacterales</taxon>
        <taxon>Enterobacteriaceae</taxon>
        <taxon>Pseudocitrobacter</taxon>
    </lineage>
</organism>
<proteinExistence type="predicted"/>
<name>A0ABX9G596_9ENTR</name>
<keyword evidence="2" id="KW-1185">Reference proteome</keyword>
<sequence length="42" mass="4811">MFPRSGHWSDMYASSMLMAQVSGVANSKCNTKMTFLILYLYE</sequence>
<comment type="caution">
    <text evidence="1">The sequence shown here is derived from an EMBL/GenBank/DDBJ whole genome shotgun (WGS) entry which is preliminary data.</text>
</comment>
<accession>A0ABX9G596</accession>